<dbReference type="PROSITE" id="PS50056">
    <property type="entry name" value="TYR_PHOSPHATASE_2"/>
    <property type="match status" value="1"/>
</dbReference>
<protein>
    <recommendedName>
        <fullName evidence="2">protein-tyrosine-phosphatase</fullName>
        <ecNumber evidence="2">3.1.3.48</ecNumber>
    </recommendedName>
</protein>
<evidence type="ECO:0000256" key="2">
    <source>
        <dbReference type="ARBA" id="ARBA00013064"/>
    </source>
</evidence>
<evidence type="ECO:0000256" key="4">
    <source>
        <dbReference type="ARBA" id="ARBA00022912"/>
    </source>
</evidence>
<reference evidence="7 8" key="1">
    <citation type="journal article" date="2022" name="Allergy">
        <title>Genome assembly and annotation of Periplaneta americana reveal a comprehensive cockroach allergen profile.</title>
        <authorList>
            <person name="Wang L."/>
            <person name="Xiong Q."/>
            <person name="Saelim N."/>
            <person name="Wang L."/>
            <person name="Nong W."/>
            <person name="Wan A.T."/>
            <person name="Shi M."/>
            <person name="Liu X."/>
            <person name="Cao Q."/>
            <person name="Hui J.H.L."/>
            <person name="Sookrung N."/>
            <person name="Leung T.F."/>
            <person name="Tungtrongchitr A."/>
            <person name="Tsui S.K.W."/>
        </authorList>
    </citation>
    <scope>NUCLEOTIDE SEQUENCE [LARGE SCALE GENOMIC DNA]</scope>
    <source>
        <strain evidence="7">PWHHKU_190912</strain>
    </source>
</reference>
<feature type="domain" description="Tyrosine specific protein phosphatases" evidence="6">
    <location>
        <begin position="207"/>
        <end position="280"/>
    </location>
</feature>
<dbReference type="SMART" id="SM00194">
    <property type="entry name" value="PTPc"/>
    <property type="match status" value="2"/>
</dbReference>
<feature type="domain" description="Tyrosine-protein phosphatase" evidence="5">
    <location>
        <begin position="316"/>
        <end position="592"/>
    </location>
</feature>
<dbReference type="InterPro" id="IPR016130">
    <property type="entry name" value="Tyr_Pase_AS"/>
</dbReference>
<comment type="caution">
    <text evidence="7">The sequence shown here is derived from an EMBL/GenBank/DDBJ whole genome shotgun (WGS) entry which is preliminary data.</text>
</comment>
<evidence type="ECO:0000256" key="1">
    <source>
        <dbReference type="ARBA" id="ARBA00009580"/>
    </source>
</evidence>
<dbReference type="SMART" id="SM00404">
    <property type="entry name" value="PTPc_motif"/>
    <property type="match status" value="2"/>
</dbReference>
<evidence type="ECO:0000259" key="5">
    <source>
        <dbReference type="PROSITE" id="PS50055"/>
    </source>
</evidence>
<dbReference type="InterPro" id="IPR003595">
    <property type="entry name" value="Tyr_Pase_cat"/>
</dbReference>
<dbReference type="SUPFAM" id="SSF52799">
    <property type="entry name" value="(Phosphotyrosine protein) phosphatases II"/>
    <property type="match status" value="2"/>
</dbReference>
<organism evidence="7 8">
    <name type="scientific">Periplaneta americana</name>
    <name type="common">American cockroach</name>
    <name type="synonym">Blatta americana</name>
    <dbReference type="NCBI Taxonomy" id="6978"/>
    <lineage>
        <taxon>Eukaryota</taxon>
        <taxon>Metazoa</taxon>
        <taxon>Ecdysozoa</taxon>
        <taxon>Arthropoda</taxon>
        <taxon>Hexapoda</taxon>
        <taxon>Insecta</taxon>
        <taxon>Pterygota</taxon>
        <taxon>Neoptera</taxon>
        <taxon>Polyneoptera</taxon>
        <taxon>Dictyoptera</taxon>
        <taxon>Blattodea</taxon>
        <taxon>Blattoidea</taxon>
        <taxon>Blattidae</taxon>
        <taxon>Blattinae</taxon>
        <taxon>Periplaneta</taxon>
    </lineage>
</organism>
<dbReference type="Gene3D" id="3.90.190.10">
    <property type="entry name" value="Protein tyrosine phosphatase superfamily"/>
    <property type="match status" value="2"/>
</dbReference>
<keyword evidence="3" id="KW-0378">Hydrolase</keyword>
<dbReference type="CDD" id="cd00047">
    <property type="entry name" value="PTPc"/>
    <property type="match status" value="2"/>
</dbReference>
<dbReference type="InterPro" id="IPR029021">
    <property type="entry name" value="Prot-tyrosine_phosphatase-like"/>
</dbReference>
<dbReference type="InterPro" id="IPR000387">
    <property type="entry name" value="Tyr_Pase_dom"/>
</dbReference>
<evidence type="ECO:0000313" key="7">
    <source>
        <dbReference type="EMBL" id="KAJ4440248.1"/>
    </source>
</evidence>
<keyword evidence="8" id="KW-1185">Reference proteome</keyword>
<dbReference type="EMBL" id="JAJSOF020000017">
    <property type="protein sequence ID" value="KAJ4440248.1"/>
    <property type="molecule type" value="Genomic_DNA"/>
</dbReference>
<dbReference type="PRINTS" id="PR00700">
    <property type="entry name" value="PRTYPHPHTASE"/>
</dbReference>
<dbReference type="Pfam" id="PF00102">
    <property type="entry name" value="Y_phosphatase"/>
    <property type="match status" value="2"/>
</dbReference>
<keyword evidence="4" id="KW-0904">Protein phosphatase</keyword>
<evidence type="ECO:0000259" key="6">
    <source>
        <dbReference type="PROSITE" id="PS50056"/>
    </source>
</evidence>
<dbReference type="PROSITE" id="PS00383">
    <property type="entry name" value="TYR_PHOSPHATASE_1"/>
    <property type="match status" value="1"/>
</dbReference>
<dbReference type="PROSITE" id="PS50055">
    <property type="entry name" value="TYR_PHOSPHATASE_PTP"/>
    <property type="match status" value="2"/>
</dbReference>
<dbReference type="PANTHER" id="PTHR19134:SF562">
    <property type="entry name" value="PROTEIN-TYROSINE-PHOSPHATASE"/>
    <property type="match status" value="1"/>
</dbReference>
<accession>A0ABQ8T196</accession>
<dbReference type="PANTHER" id="PTHR19134">
    <property type="entry name" value="RECEPTOR-TYPE TYROSINE-PROTEIN PHOSPHATASE"/>
    <property type="match status" value="1"/>
</dbReference>
<feature type="domain" description="Tyrosine-protein phosphatase" evidence="5">
    <location>
        <begin position="33"/>
        <end position="289"/>
    </location>
</feature>
<dbReference type="InterPro" id="IPR000242">
    <property type="entry name" value="PTP_cat"/>
</dbReference>
<sequence>MPLPVGPKLSTTRRFSRRVAIGDLENYVKIGLTSGELQRQHALFARGLIRPCNYGRLPQNKEKNRYDELVAYDDTRVKLKKIPGDPLSDYINANYINGYNSPKFYIATQGPKRNTVSDFWRMIWQEHVQVISILTNVVENDEVKCEPYWPESGEEITYGSITIKNESSKVFADYTFRILSVTCEGKMRKVNHLHFNWPENGVPLYPQSLASYLKRLLITQPGRGPIVVHCSAGVGRTGTVILADICLRMAAAEGYVDVLSFQQQIREQRSDMVYNLNQYKLVHLVLLESLVAEQTSIPCDGKFESCVEELYQSGTLLRQFNRLHDLRWQDEALKPTTCHSSHLPADKFKFKNRYQHIVPGTTGRIFISKFPHKDGNSDYINAVSVDGFKVKDQFVATQFPLPSTVGDFWRLIDEKNVSLIVVLNELDEQIKNVCKFWPTEENPSLNAVPYLSIRCKQQCDHANWTTFSITIMNCYATNTDNEKKVNILHLKGWKSDEELPPSAFVILELWQEAERLYKGNGPIVVTCLDGAKACGYFLSLAFLLDKIKLTQECDVCHAVRTVRQNREQFVPSYVSTFNNFNAYPFLVTRVIL</sequence>
<evidence type="ECO:0000313" key="8">
    <source>
        <dbReference type="Proteomes" id="UP001148838"/>
    </source>
</evidence>
<proteinExistence type="inferred from homology"/>
<gene>
    <name evidence="7" type="ORF">ANN_08387</name>
</gene>
<name>A0ABQ8T196_PERAM</name>
<evidence type="ECO:0000256" key="3">
    <source>
        <dbReference type="ARBA" id="ARBA00022801"/>
    </source>
</evidence>
<dbReference type="EC" id="3.1.3.48" evidence="2"/>
<dbReference type="InterPro" id="IPR050348">
    <property type="entry name" value="Protein-Tyr_Phosphatase"/>
</dbReference>
<comment type="similarity">
    <text evidence="1">Belongs to the protein-tyrosine phosphatase family.</text>
</comment>
<dbReference type="Proteomes" id="UP001148838">
    <property type="component" value="Unassembled WGS sequence"/>
</dbReference>